<feature type="transmembrane region" description="Helical" evidence="7">
    <location>
        <begin position="405"/>
        <end position="431"/>
    </location>
</feature>
<feature type="transmembrane region" description="Helical" evidence="7">
    <location>
        <begin position="32"/>
        <end position="54"/>
    </location>
</feature>
<dbReference type="SUPFAM" id="SSF103473">
    <property type="entry name" value="MFS general substrate transporter"/>
    <property type="match status" value="2"/>
</dbReference>
<dbReference type="AlphaFoldDB" id="A0A8J2UF17"/>
<evidence type="ECO:0000256" key="2">
    <source>
        <dbReference type="ARBA" id="ARBA00005982"/>
    </source>
</evidence>
<dbReference type="InterPro" id="IPR036259">
    <property type="entry name" value="MFS_trans_sf"/>
</dbReference>
<feature type="transmembrane region" description="Helical" evidence="7">
    <location>
        <begin position="5"/>
        <end position="20"/>
    </location>
</feature>
<feature type="transmembrane region" description="Helical" evidence="7">
    <location>
        <begin position="61"/>
        <end position="79"/>
    </location>
</feature>
<dbReference type="Pfam" id="PF00854">
    <property type="entry name" value="PTR2"/>
    <property type="match status" value="2"/>
</dbReference>
<evidence type="ECO:0000313" key="8">
    <source>
        <dbReference type="EMBL" id="GGB07722.1"/>
    </source>
</evidence>
<evidence type="ECO:0000256" key="4">
    <source>
        <dbReference type="ARBA" id="ARBA00022856"/>
    </source>
</evidence>
<keyword evidence="5 7" id="KW-1133">Transmembrane helix</keyword>
<sequence>MWERFAYYLLAGILFLYLLDNKTGGKGLDEKHAADITGTFLALIWLPMFIGGMIADRYLGYIRSVFIGGTFLAAGYFGLIFPGDVALYISLGLIVIGNGFFKPNISTLLGNIYNKEELKPLKDNAYNIFYMGINTGSLLCNFAAAYLRNKYGWGYAFGAAGVGMVIGLINLAANLKHVKAGDVRKPPQKEDMTLGQICLYVFVPGIVAAIIGYTLPGLLFHTTLMGTPASDAFVFACIPIIGFFISIWVKARKEDKRGIGALLYIFAVSVIFWSLYYQNFTAYTLWTEQHTDRTITSPVMEKGADWMGLLQQVNTTPRPVDSLDAHMVAIRDAHGEIIKTQGPDPYFHNIPRSDWPPSGQNVKLANAELFQSIGPFFIVTLTPLLVALFTFLRRRGKEPTTPAKFGIALFLSGLSSLVMFFAVLSVASIYQQKVSPGWLWGTYFVITAAEVFLSPMGLSLVSKLAPHRLTALLMGGWFLTMSLGSKVAGLMTSSWDKFPDKRVFFLIWFVAGVVGSVLIFSRIRSLNGIVREKTGEA</sequence>
<evidence type="ECO:0000256" key="5">
    <source>
        <dbReference type="ARBA" id="ARBA00022989"/>
    </source>
</evidence>
<keyword evidence="4" id="KW-0813">Transport</keyword>
<evidence type="ECO:0000256" key="1">
    <source>
        <dbReference type="ARBA" id="ARBA00004141"/>
    </source>
</evidence>
<accession>A0A8J2UF17</accession>
<dbReference type="CDD" id="cd17346">
    <property type="entry name" value="MFS_DtpA_like"/>
    <property type="match status" value="1"/>
</dbReference>
<dbReference type="Proteomes" id="UP000607559">
    <property type="component" value="Unassembled WGS sequence"/>
</dbReference>
<feature type="transmembrane region" description="Helical" evidence="7">
    <location>
        <begin position="373"/>
        <end position="393"/>
    </location>
</feature>
<dbReference type="GO" id="GO:0016020">
    <property type="term" value="C:membrane"/>
    <property type="evidence" value="ECO:0007669"/>
    <property type="project" value="UniProtKB-SubCell"/>
</dbReference>
<dbReference type="GO" id="GO:0015833">
    <property type="term" value="P:peptide transport"/>
    <property type="evidence" value="ECO:0007669"/>
    <property type="project" value="UniProtKB-KW"/>
</dbReference>
<feature type="transmembrane region" description="Helical" evidence="7">
    <location>
        <begin position="503"/>
        <end position="523"/>
    </location>
</feature>
<comment type="caution">
    <text evidence="8">The sequence shown here is derived from an EMBL/GenBank/DDBJ whole genome shotgun (WGS) entry which is preliminary data.</text>
</comment>
<feature type="transmembrane region" description="Helical" evidence="7">
    <location>
        <begin position="437"/>
        <end position="458"/>
    </location>
</feature>
<name>A0A8J2UF17_9BACT</name>
<feature type="transmembrane region" description="Helical" evidence="7">
    <location>
        <begin position="261"/>
        <end position="277"/>
    </location>
</feature>
<gene>
    <name evidence="8" type="ORF">GCM10011511_34070</name>
</gene>
<comment type="subcellular location">
    <subcellularLocation>
        <location evidence="1">Membrane</location>
        <topology evidence="1">Multi-pass membrane protein</topology>
    </subcellularLocation>
</comment>
<proteinExistence type="inferred from homology"/>
<evidence type="ECO:0000256" key="3">
    <source>
        <dbReference type="ARBA" id="ARBA00022692"/>
    </source>
</evidence>
<evidence type="ECO:0000256" key="6">
    <source>
        <dbReference type="ARBA" id="ARBA00023136"/>
    </source>
</evidence>
<evidence type="ECO:0000256" key="7">
    <source>
        <dbReference type="SAM" id="Phobius"/>
    </source>
</evidence>
<comment type="similarity">
    <text evidence="2">Belongs to the major facilitator superfamily. Proton-dependent oligopeptide transporter (POT/PTR) (TC 2.A.17) family.</text>
</comment>
<keyword evidence="3 7" id="KW-0812">Transmembrane</keyword>
<keyword evidence="4" id="KW-0653">Protein transport</keyword>
<evidence type="ECO:0008006" key="10">
    <source>
        <dbReference type="Google" id="ProtNLM"/>
    </source>
</evidence>
<reference evidence="8" key="1">
    <citation type="journal article" date="2014" name="Int. J. Syst. Evol. Microbiol.">
        <title>Complete genome sequence of Corynebacterium casei LMG S-19264T (=DSM 44701T), isolated from a smear-ripened cheese.</title>
        <authorList>
            <consortium name="US DOE Joint Genome Institute (JGI-PGF)"/>
            <person name="Walter F."/>
            <person name="Albersmeier A."/>
            <person name="Kalinowski J."/>
            <person name="Ruckert C."/>
        </authorList>
    </citation>
    <scope>NUCLEOTIDE SEQUENCE</scope>
    <source>
        <strain evidence="8">CGMCC 1.15448</strain>
    </source>
</reference>
<evidence type="ECO:0000313" key="9">
    <source>
        <dbReference type="Proteomes" id="UP000607559"/>
    </source>
</evidence>
<organism evidence="8 9">
    <name type="scientific">Puia dinghuensis</name>
    <dbReference type="NCBI Taxonomy" id="1792502"/>
    <lineage>
        <taxon>Bacteria</taxon>
        <taxon>Pseudomonadati</taxon>
        <taxon>Bacteroidota</taxon>
        <taxon>Chitinophagia</taxon>
        <taxon>Chitinophagales</taxon>
        <taxon>Chitinophagaceae</taxon>
        <taxon>Puia</taxon>
    </lineage>
</organism>
<dbReference type="PANTHER" id="PTHR11654">
    <property type="entry name" value="OLIGOPEPTIDE TRANSPORTER-RELATED"/>
    <property type="match status" value="1"/>
</dbReference>
<dbReference type="InterPro" id="IPR005279">
    <property type="entry name" value="Dipep/tripep_permease"/>
</dbReference>
<dbReference type="NCBIfam" id="TIGR00924">
    <property type="entry name" value="yjdL_sub1_fam"/>
    <property type="match status" value="1"/>
</dbReference>
<dbReference type="GO" id="GO:1904680">
    <property type="term" value="F:peptide transmembrane transporter activity"/>
    <property type="evidence" value="ECO:0007669"/>
    <property type="project" value="InterPro"/>
</dbReference>
<dbReference type="EMBL" id="BMJC01000003">
    <property type="protein sequence ID" value="GGB07722.1"/>
    <property type="molecule type" value="Genomic_DNA"/>
</dbReference>
<feature type="transmembrane region" description="Helical" evidence="7">
    <location>
        <begin position="85"/>
        <end position="105"/>
    </location>
</feature>
<dbReference type="Gene3D" id="1.20.1250.20">
    <property type="entry name" value="MFS general substrate transporter like domains"/>
    <property type="match status" value="2"/>
</dbReference>
<reference evidence="8" key="2">
    <citation type="submission" date="2020-09" db="EMBL/GenBank/DDBJ databases">
        <authorList>
            <person name="Sun Q."/>
            <person name="Zhou Y."/>
        </authorList>
    </citation>
    <scope>NUCLEOTIDE SEQUENCE</scope>
    <source>
        <strain evidence="8">CGMCC 1.15448</strain>
    </source>
</reference>
<keyword evidence="6 7" id="KW-0472">Membrane</keyword>
<feature type="transmembrane region" description="Helical" evidence="7">
    <location>
        <begin position="126"/>
        <end position="147"/>
    </location>
</feature>
<keyword evidence="4" id="KW-0571">Peptide transport</keyword>
<dbReference type="InterPro" id="IPR000109">
    <property type="entry name" value="POT_fam"/>
</dbReference>
<keyword evidence="9" id="KW-1185">Reference proteome</keyword>
<protein>
    <recommendedName>
        <fullName evidence="10">MFS transporter</fullName>
    </recommendedName>
</protein>
<feature type="transmembrane region" description="Helical" evidence="7">
    <location>
        <begin position="470"/>
        <end position="491"/>
    </location>
</feature>
<feature type="transmembrane region" description="Helical" evidence="7">
    <location>
        <begin position="194"/>
        <end position="220"/>
    </location>
</feature>
<feature type="transmembrane region" description="Helical" evidence="7">
    <location>
        <begin position="153"/>
        <end position="173"/>
    </location>
</feature>
<feature type="transmembrane region" description="Helical" evidence="7">
    <location>
        <begin position="232"/>
        <end position="249"/>
    </location>
</feature>